<proteinExistence type="predicted"/>
<dbReference type="KEGG" id="ngl:RG1141_CH18770"/>
<gene>
    <name evidence="1" type="ORF">RG1141_CH18770</name>
</gene>
<name>A0A068T6Q7_NEOGA</name>
<protein>
    <submittedName>
        <fullName evidence="1">Uncharacterized protein</fullName>
    </submittedName>
</protein>
<accession>A0A068T6Q7</accession>
<dbReference type="RefSeq" id="WP_157885132.1">
    <property type="nucleotide sequence ID" value="NZ_HG938355.1"/>
</dbReference>
<evidence type="ECO:0000313" key="1">
    <source>
        <dbReference type="EMBL" id="CDN54217.1"/>
    </source>
</evidence>
<dbReference type="Proteomes" id="UP000028186">
    <property type="component" value="Chromosome I"/>
</dbReference>
<dbReference type="AlphaFoldDB" id="A0A068T6Q7"/>
<dbReference type="HOGENOM" id="CLU_2169113_0_0_5"/>
<evidence type="ECO:0000313" key="2">
    <source>
        <dbReference type="Proteomes" id="UP000028186"/>
    </source>
</evidence>
<reference evidence="2" key="1">
    <citation type="journal article" date="2014" name="BMC Genomics">
        <title>Genome sequencing of two Neorhizobium galegae strains reveals a noeT gene responsible for the unusual acetylation of the nodulation factors.</title>
        <authorList>
            <person name="Osterman J."/>
            <person name="Marsh J."/>
            <person name="Laine P.K."/>
            <person name="Zeng Z."/>
            <person name="Alatalo E."/>
            <person name="Sullivan J.T."/>
            <person name="Young J.P."/>
            <person name="Thomas-Oates J."/>
            <person name="Paulin L."/>
            <person name="Lindstrom K."/>
        </authorList>
    </citation>
    <scope>NUCLEOTIDE SEQUENCE [LARGE SCALE GENOMIC DNA]</scope>
    <source>
        <strain evidence="2">HAMBI 1141</strain>
    </source>
</reference>
<dbReference type="EMBL" id="HG938355">
    <property type="protein sequence ID" value="CDN54217.1"/>
    <property type="molecule type" value="Genomic_DNA"/>
</dbReference>
<organism evidence="1 2">
    <name type="scientific">Neorhizobium galegae bv. officinalis bv. officinalis str. HAMBI 1141</name>
    <dbReference type="NCBI Taxonomy" id="1028801"/>
    <lineage>
        <taxon>Bacteria</taxon>
        <taxon>Pseudomonadati</taxon>
        <taxon>Pseudomonadota</taxon>
        <taxon>Alphaproteobacteria</taxon>
        <taxon>Hyphomicrobiales</taxon>
        <taxon>Rhizobiaceae</taxon>
        <taxon>Rhizobium/Agrobacterium group</taxon>
        <taxon>Neorhizobium</taxon>
    </lineage>
</organism>
<sequence length="118" mass="12710">MTETTFVDGFYSAYFTGIAGNSMGMFVFRDGVLAGADIGGGRYDGVYALSPDGKKIISNINFILPVGSFPITGVASETQPMSVSMTLELPIEFNRHDVHRLETPLGPINAKFEKIRGA</sequence>